<dbReference type="AlphaFoldDB" id="A0A1Y2M2A6"/>
<dbReference type="SMART" id="SM01110">
    <property type="entry name" value="Cutinase"/>
    <property type="match status" value="1"/>
</dbReference>
<dbReference type="GO" id="GO:0016052">
    <property type="term" value="P:carbohydrate catabolic process"/>
    <property type="evidence" value="ECO:0007669"/>
    <property type="project" value="TreeGrafter"/>
</dbReference>
<evidence type="ECO:0000313" key="16">
    <source>
        <dbReference type="EMBL" id="OSS50264.1"/>
    </source>
</evidence>
<dbReference type="SUPFAM" id="SSF53474">
    <property type="entry name" value="alpha/beta-Hydrolases"/>
    <property type="match status" value="1"/>
</dbReference>
<evidence type="ECO:0000256" key="8">
    <source>
        <dbReference type="ARBA" id="ARBA00023157"/>
    </source>
</evidence>
<evidence type="ECO:0000256" key="9">
    <source>
        <dbReference type="ARBA" id="ARBA00034045"/>
    </source>
</evidence>
<evidence type="ECO:0000256" key="6">
    <source>
        <dbReference type="ARBA" id="ARBA00022729"/>
    </source>
</evidence>
<evidence type="ECO:0000256" key="14">
    <source>
        <dbReference type="RuleBase" id="RU361263"/>
    </source>
</evidence>
<dbReference type="EMBL" id="KZ107842">
    <property type="protein sequence ID" value="OSS50264.1"/>
    <property type="molecule type" value="Genomic_DNA"/>
</dbReference>
<keyword evidence="8 13" id="KW-1015">Disulfide bond</keyword>
<keyword evidence="4 14" id="KW-0719">Serine esterase</keyword>
<comment type="subcellular location">
    <subcellularLocation>
        <location evidence="1 14">Secreted</location>
    </subcellularLocation>
</comment>
<dbReference type="PANTHER" id="PTHR48250:SF3">
    <property type="entry name" value="CUTINASE 1-RELATED"/>
    <property type="match status" value="1"/>
</dbReference>
<evidence type="ECO:0000256" key="10">
    <source>
        <dbReference type="ARBA" id="ARBA00057514"/>
    </source>
</evidence>
<dbReference type="PROSITE" id="PS00155">
    <property type="entry name" value="CUTINASE_1"/>
    <property type="match status" value="1"/>
</dbReference>
<accession>A0A1Y2M2A6</accession>
<reference evidence="16 17" key="1">
    <citation type="journal article" date="2017" name="Genome Announc.">
        <title>Genome sequence of the saprophytic ascomycete Epicoccum nigrum ICMP 19927 strain isolated from New Zealand.</title>
        <authorList>
            <person name="Fokin M."/>
            <person name="Fleetwood D."/>
            <person name="Weir B.S."/>
            <person name="Villas-Boas S.G."/>
        </authorList>
    </citation>
    <scope>NUCLEOTIDE SEQUENCE [LARGE SCALE GENOMIC DNA]</scope>
    <source>
        <strain evidence="16 17">ICMP 19927</strain>
    </source>
</reference>
<feature type="active site" description="Proton donor/acceptor" evidence="12">
    <location>
        <position position="261"/>
    </location>
</feature>
<evidence type="ECO:0000256" key="5">
    <source>
        <dbReference type="ARBA" id="ARBA00022525"/>
    </source>
</evidence>
<dbReference type="PANTHER" id="PTHR48250">
    <property type="entry name" value="CUTINASE 2-RELATED"/>
    <property type="match status" value="1"/>
</dbReference>
<evidence type="ECO:0000256" key="1">
    <source>
        <dbReference type="ARBA" id="ARBA00004613"/>
    </source>
</evidence>
<name>A0A1Y2M2A6_EPING</name>
<dbReference type="OMA" id="HLTYGLR"/>
<evidence type="ECO:0000313" key="17">
    <source>
        <dbReference type="Proteomes" id="UP000193240"/>
    </source>
</evidence>
<keyword evidence="17" id="KW-1185">Reference proteome</keyword>
<dbReference type="FunFam" id="3.40.50.1820:FF:000235">
    <property type="entry name" value="Cutinase 1"/>
    <property type="match status" value="1"/>
</dbReference>
<comment type="similarity">
    <text evidence="2 14">Belongs to the cutinase family.</text>
</comment>
<dbReference type="InParanoid" id="A0A1Y2M2A6"/>
<protein>
    <recommendedName>
        <fullName evidence="11 14">Cutinase</fullName>
        <ecNumber evidence="3 14">3.1.1.74</ecNumber>
    </recommendedName>
</protein>
<dbReference type="InterPro" id="IPR000675">
    <property type="entry name" value="Cutinase/axe"/>
</dbReference>
<dbReference type="InterPro" id="IPR043580">
    <property type="entry name" value="CUTINASE_1"/>
</dbReference>
<organism evidence="16 17">
    <name type="scientific">Epicoccum nigrum</name>
    <name type="common">Soil fungus</name>
    <name type="synonym">Epicoccum purpurascens</name>
    <dbReference type="NCBI Taxonomy" id="105696"/>
    <lineage>
        <taxon>Eukaryota</taxon>
        <taxon>Fungi</taxon>
        <taxon>Dikarya</taxon>
        <taxon>Ascomycota</taxon>
        <taxon>Pezizomycotina</taxon>
        <taxon>Dothideomycetes</taxon>
        <taxon>Pleosporomycetidae</taxon>
        <taxon>Pleosporales</taxon>
        <taxon>Pleosporineae</taxon>
        <taxon>Didymellaceae</taxon>
        <taxon>Epicoccum</taxon>
    </lineage>
</organism>
<evidence type="ECO:0000256" key="7">
    <source>
        <dbReference type="ARBA" id="ARBA00022801"/>
    </source>
</evidence>
<evidence type="ECO:0000256" key="2">
    <source>
        <dbReference type="ARBA" id="ARBA00007534"/>
    </source>
</evidence>
<dbReference type="Pfam" id="PF01083">
    <property type="entry name" value="Cutinase"/>
    <property type="match status" value="1"/>
</dbReference>
<proteinExistence type="inferred from homology"/>
<feature type="disulfide bond" evidence="13">
    <location>
        <begin position="244"/>
        <end position="251"/>
    </location>
</feature>
<evidence type="ECO:0000256" key="15">
    <source>
        <dbReference type="SAM" id="Coils"/>
    </source>
</evidence>
<feature type="active site" description="Nucleophile" evidence="12">
    <location>
        <position position="193"/>
    </location>
</feature>
<dbReference type="InterPro" id="IPR011150">
    <property type="entry name" value="Cutinase_monf"/>
</dbReference>
<keyword evidence="15" id="KW-0175">Coiled coil</keyword>
<evidence type="ECO:0000256" key="11">
    <source>
        <dbReference type="ARBA" id="ARBA00074522"/>
    </source>
</evidence>
<feature type="active site" evidence="12">
    <location>
        <position position="248"/>
    </location>
</feature>
<evidence type="ECO:0000256" key="13">
    <source>
        <dbReference type="PIRSR" id="PIRSR611150-2"/>
    </source>
</evidence>
<dbReference type="PRINTS" id="PR00129">
    <property type="entry name" value="CUTINASE"/>
</dbReference>
<dbReference type="Gene3D" id="3.40.50.1820">
    <property type="entry name" value="alpha/beta hydrolase"/>
    <property type="match status" value="1"/>
</dbReference>
<dbReference type="GO" id="GO:0050525">
    <property type="term" value="F:cutinase activity"/>
    <property type="evidence" value="ECO:0007669"/>
    <property type="project" value="UniProtKB-UniRule"/>
</dbReference>
<evidence type="ECO:0000256" key="12">
    <source>
        <dbReference type="PIRSR" id="PIRSR611150-1"/>
    </source>
</evidence>
<feature type="coiled-coil region" evidence="15">
    <location>
        <begin position="276"/>
        <end position="308"/>
    </location>
</feature>
<sequence>MIKGPRGRPEFSISSSLLPRLHLVTRPGLSLSLPIYSLLTHSLSFRYKTNKRLYPCTNLPEPKMLFQSSIFVAALAGLATASPIESRQLLGGTGSTSKEFSTGGCKDVLFAWARGSTEIGNMGTVVGPPTSNGLKKAFGADKVATEGISYAASIGTNAIPGGTDAVSKRLMQQTLTSMSQKCPDSIIVTGGYSQGAAVNHRAIESLDQSVKDQIAGVVLYGDTQKLQDRNQIPDFPADKVKIICQPGDAVCLGQLVVLPAHLTYGVRADEGVEFLVAQVKAKMAAKKAKRAAEEAEKLAQEVKRVAVEIAA</sequence>
<dbReference type="InterPro" id="IPR029058">
    <property type="entry name" value="AB_hydrolase_fold"/>
</dbReference>
<feature type="disulfide bond" evidence="13">
    <location>
        <begin position="105"/>
        <end position="182"/>
    </location>
</feature>
<keyword evidence="7 14" id="KW-0378">Hydrolase</keyword>
<dbReference type="STRING" id="105696.A0A1Y2M2A6"/>
<comment type="function">
    <text evidence="10">Catalyzes the hydrolysis of complex carboxylic polyesters found in the cell wall of plants. Degrades cutin, a macromolecule that forms the structure of the plant cuticle. Allows pathogenic fungi to penetrate through the cuticular barrier into the host plant during the initial stage of fungal infection.</text>
</comment>
<keyword evidence="6" id="KW-0732">Signal</keyword>
<dbReference type="GO" id="GO:0005576">
    <property type="term" value="C:extracellular region"/>
    <property type="evidence" value="ECO:0007669"/>
    <property type="project" value="UniProtKB-SubCell"/>
</dbReference>
<comment type="catalytic activity">
    <reaction evidence="9 14">
        <text>cutin + H2O = cutin monomers.</text>
        <dbReference type="EC" id="3.1.1.74"/>
    </reaction>
</comment>
<keyword evidence="5 14" id="KW-0964">Secreted</keyword>
<evidence type="ECO:0000256" key="3">
    <source>
        <dbReference type="ARBA" id="ARBA00013095"/>
    </source>
</evidence>
<dbReference type="Proteomes" id="UP000193240">
    <property type="component" value="Unassembled WGS sequence"/>
</dbReference>
<gene>
    <name evidence="16" type="ORF">B5807_04935</name>
</gene>
<evidence type="ECO:0000256" key="4">
    <source>
        <dbReference type="ARBA" id="ARBA00022487"/>
    </source>
</evidence>
<dbReference type="EC" id="3.1.1.74" evidence="3 14"/>